<dbReference type="VEuPathDB" id="FungiDB:VP01_3544g1"/>
<keyword evidence="2" id="KW-1185">Reference proteome</keyword>
<accession>A0A0L6UXD9</accession>
<gene>
    <name evidence="1" type="ORF">VP01_3544g1</name>
</gene>
<dbReference type="AlphaFoldDB" id="A0A0L6UXD9"/>
<evidence type="ECO:0008006" key="3">
    <source>
        <dbReference type="Google" id="ProtNLM"/>
    </source>
</evidence>
<comment type="caution">
    <text evidence="1">The sequence shown here is derived from an EMBL/GenBank/DDBJ whole genome shotgun (WGS) entry which is preliminary data.</text>
</comment>
<organism evidence="1 2">
    <name type="scientific">Puccinia sorghi</name>
    <dbReference type="NCBI Taxonomy" id="27349"/>
    <lineage>
        <taxon>Eukaryota</taxon>
        <taxon>Fungi</taxon>
        <taxon>Dikarya</taxon>
        <taxon>Basidiomycota</taxon>
        <taxon>Pucciniomycotina</taxon>
        <taxon>Pucciniomycetes</taxon>
        <taxon>Pucciniales</taxon>
        <taxon>Pucciniaceae</taxon>
        <taxon>Puccinia</taxon>
    </lineage>
</organism>
<reference evidence="1 2" key="1">
    <citation type="submission" date="2015-08" db="EMBL/GenBank/DDBJ databases">
        <title>Next Generation Sequencing and Analysis of the Genome of Puccinia sorghi L Schw, the Causal Agent of Maize Common Rust.</title>
        <authorList>
            <person name="Rochi L."/>
            <person name="Burguener G."/>
            <person name="Darino M."/>
            <person name="Turjanski A."/>
            <person name="Kreff E."/>
            <person name="Dieguez M.J."/>
            <person name="Sacco F."/>
        </authorList>
    </citation>
    <scope>NUCLEOTIDE SEQUENCE [LARGE SCALE GENOMIC DNA]</scope>
    <source>
        <strain evidence="1 2">RO10H11247</strain>
    </source>
</reference>
<dbReference type="EMBL" id="LAVV01008551">
    <property type="protein sequence ID" value="KNZ52525.1"/>
    <property type="molecule type" value="Genomic_DNA"/>
</dbReference>
<feature type="non-terminal residue" evidence="1">
    <location>
        <position position="769"/>
    </location>
</feature>
<dbReference type="Proteomes" id="UP000037035">
    <property type="component" value="Unassembled WGS sequence"/>
</dbReference>
<evidence type="ECO:0000313" key="2">
    <source>
        <dbReference type="Proteomes" id="UP000037035"/>
    </source>
</evidence>
<evidence type="ECO:0000313" key="1">
    <source>
        <dbReference type="EMBL" id="KNZ52525.1"/>
    </source>
</evidence>
<protein>
    <recommendedName>
        <fullName evidence="3">Reverse transcriptase Ty1/copia-type domain-containing protein</fullName>
    </recommendedName>
</protein>
<name>A0A0L6UXD9_9BASI</name>
<sequence>MTGVFSPRDLRHCAERYYCFERLEKVNCRLRLVGERLKGSMDVSELVIGIECYLSVTVAEIQHKGVSNDSLRLKVLRHSPVPVTGRVSNKKLTSFFFVRYQKQGRNRDEVKISRNEKTEKNKLFRRQEHLIEVKDKEIRAASPDKDRELMNREKKGVKEWLMFSLREVRWSVEVERRLRFCGCSCGLHSRKKYWIAILDDIFDWFNRSGLCEYIRYHFLSFDKSNFDVACFDLLTNSFEFLSLSFNPLLLIRWFALIFFFFLPKIFADSPPNHTTLNIWKGERENENHTAVESMHATFESSRSINLFGLKYSSTVVWYSIKSIKNKRIHQANCIGCSLHKSVLILLSYRVLCKSGTIVKTKNVCFLKGTNLSIIQNSNDVPDQVWWKINSTILKILKMTQIFNEILLHTNHYLQNQSNQLVENFKTDLPSDLHIFMDFIITIEAIGTEMNYIERHKFWDDHYDEPVNALDKTCLKKALYGLKQAPKNCESQCDPFLYVCENGQFFIFFHIEDLVLVGFGNDFKKKIAEKFSNSACHPPNNLLGMKIEKEGNKIFLLKPQNIAHGLKEEASDKDHAKLRQLNINYRSAIEHMNYIASNTCPELSFAISKELAISDSPLKRPNQKNLFPSTATQLGETTQILKNLKADICLDHLAHGTVATKGVSLTFLKRKSILCFNHFMRVSKPSEESPRETEVKIHLKMMLLIKQSNGITIEFFGTGKVPDVGRPAKFKINGFEMMAINIRNQSPSKINLTPHQMKDQLNTYKDKYKK</sequence>
<proteinExistence type="predicted"/>